<protein>
    <recommendedName>
        <fullName evidence="2">site-specific DNA-methyltransferase (adenine-specific)</fullName>
        <ecNumber evidence="2">2.1.1.72</ecNumber>
    </recommendedName>
</protein>
<organism evidence="8 9">
    <name type="scientific">Phocaeicola plebeius</name>
    <dbReference type="NCBI Taxonomy" id="310297"/>
    <lineage>
        <taxon>Bacteria</taxon>
        <taxon>Pseudomonadati</taxon>
        <taxon>Bacteroidota</taxon>
        <taxon>Bacteroidia</taxon>
        <taxon>Bacteroidales</taxon>
        <taxon>Bacteroidaceae</taxon>
        <taxon>Phocaeicola</taxon>
    </lineage>
</organism>
<evidence type="ECO:0000256" key="3">
    <source>
        <dbReference type="ARBA" id="ARBA00022603"/>
    </source>
</evidence>
<evidence type="ECO:0000256" key="1">
    <source>
        <dbReference type="ARBA" id="ARBA00006594"/>
    </source>
</evidence>
<dbReference type="PROSITE" id="PS00092">
    <property type="entry name" value="N6_MTASE"/>
    <property type="match status" value="1"/>
</dbReference>
<feature type="domain" description="Type II methyltransferase M.TaqI-like" evidence="7">
    <location>
        <begin position="156"/>
        <end position="300"/>
    </location>
</feature>
<keyword evidence="3 8" id="KW-0489">Methyltransferase</keyword>
<evidence type="ECO:0000256" key="2">
    <source>
        <dbReference type="ARBA" id="ARBA00011900"/>
    </source>
</evidence>
<dbReference type="AlphaFoldDB" id="A0A3E4Z6A1"/>
<comment type="catalytic activity">
    <reaction evidence="6">
        <text>a 2'-deoxyadenosine in DNA + S-adenosyl-L-methionine = an N(6)-methyl-2'-deoxyadenosine in DNA + S-adenosyl-L-homocysteine + H(+)</text>
        <dbReference type="Rhea" id="RHEA:15197"/>
        <dbReference type="Rhea" id="RHEA-COMP:12418"/>
        <dbReference type="Rhea" id="RHEA-COMP:12419"/>
        <dbReference type="ChEBI" id="CHEBI:15378"/>
        <dbReference type="ChEBI" id="CHEBI:57856"/>
        <dbReference type="ChEBI" id="CHEBI:59789"/>
        <dbReference type="ChEBI" id="CHEBI:90615"/>
        <dbReference type="ChEBI" id="CHEBI:90616"/>
        <dbReference type="EC" id="2.1.1.72"/>
    </reaction>
</comment>
<dbReference type="InterPro" id="IPR011639">
    <property type="entry name" value="MethylTrfase_TaqI-like_dom"/>
</dbReference>
<dbReference type="GO" id="GO:0009007">
    <property type="term" value="F:site-specific DNA-methyltransferase (adenine-specific) activity"/>
    <property type="evidence" value="ECO:0007669"/>
    <property type="project" value="UniProtKB-EC"/>
</dbReference>
<dbReference type="InterPro" id="IPR029063">
    <property type="entry name" value="SAM-dependent_MTases_sf"/>
</dbReference>
<name>A0A3E4Z6A1_9BACT</name>
<evidence type="ECO:0000259" key="7">
    <source>
        <dbReference type="Pfam" id="PF07669"/>
    </source>
</evidence>
<gene>
    <name evidence="8" type="ORF">DXB87_11980</name>
</gene>
<comment type="similarity">
    <text evidence="1">Belongs to the N(4)/N(6)-methyltransferase family.</text>
</comment>
<dbReference type="PRINTS" id="PR00507">
    <property type="entry name" value="N12N6MTFRASE"/>
</dbReference>
<dbReference type="InterPro" id="IPR002052">
    <property type="entry name" value="DNA_methylase_N6_adenine_CS"/>
</dbReference>
<evidence type="ECO:0000313" key="9">
    <source>
        <dbReference type="Proteomes" id="UP000260814"/>
    </source>
</evidence>
<sequence>MKQSIFIYLKRNGLSTIQIVNKLFVSAFLRHYGIVPRNNILLQEFYIKDNRQEEVILQDFIVQLNVNGCTYSLEELTQLFEFVISPSDRKVTGAIYTPYYIRKKIVDEVIEGLTIDVLRKKRFADISCGCGGFFLTIAQILHERCGKSYYDIFKDNIFGIDIQNYSIERTKLLLSLMALLDGEDCNFQFNLYVANTLSFDFSKIGLLDIIVGNPPYVCARNMTDESRELLDKWTVASAGNSDLYIPFFQIAIENIVDGGKIGLITMNSFLTSLNGRALRSYFKDTSYNIKIVDFRGYQVFHGKRTYTCLFFLIKEKSATVKYFSNPSGSVQDQDFNYEMFEYCNLDSNRGWKFNKFQVTRYIENVGIPLGEFCKTRHGIATLCNKVYVFQPIRTKNATFIFEKNGIEIEIEKDICRPIVNSNKFNSDVDLNDIIEYIIYPYFINSLGKAEIIDEEVLQTQFPLAYRYLKSRKDILEMRDKGNTNKYPAWYAFGRSQSLIMPKYKLFFPKIANRPLHCVICDDASLLLYNGISFVSEEKNRILLLKKVLESNYFWNYVVANSKPYSSNYYSLNGVNIMHFGIPCFTQEQIKILLSLKSIKEVNEWLRPFYG</sequence>
<dbReference type="Pfam" id="PF07669">
    <property type="entry name" value="Eco57I"/>
    <property type="match status" value="1"/>
</dbReference>
<evidence type="ECO:0000256" key="4">
    <source>
        <dbReference type="ARBA" id="ARBA00022679"/>
    </source>
</evidence>
<dbReference type="Proteomes" id="UP000260814">
    <property type="component" value="Unassembled WGS sequence"/>
</dbReference>
<dbReference type="EMBL" id="QSTW01000016">
    <property type="protein sequence ID" value="RGM88942.1"/>
    <property type="molecule type" value="Genomic_DNA"/>
</dbReference>
<comment type="caution">
    <text evidence="8">The sequence shown here is derived from an EMBL/GenBank/DDBJ whole genome shotgun (WGS) entry which is preliminary data.</text>
</comment>
<keyword evidence="5" id="KW-0949">S-adenosyl-L-methionine</keyword>
<evidence type="ECO:0000256" key="6">
    <source>
        <dbReference type="ARBA" id="ARBA00047942"/>
    </source>
</evidence>
<reference evidence="8 9" key="1">
    <citation type="submission" date="2018-08" db="EMBL/GenBank/DDBJ databases">
        <title>A genome reference for cultivated species of the human gut microbiota.</title>
        <authorList>
            <person name="Zou Y."/>
            <person name="Xue W."/>
            <person name="Luo G."/>
        </authorList>
    </citation>
    <scope>NUCLEOTIDE SEQUENCE [LARGE SCALE GENOMIC DNA]</scope>
    <source>
        <strain evidence="8 9">OM06-2</strain>
    </source>
</reference>
<dbReference type="Gene3D" id="3.40.50.150">
    <property type="entry name" value="Vaccinia Virus protein VP39"/>
    <property type="match status" value="1"/>
</dbReference>
<accession>A0A3E4Z6A1</accession>
<dbReference type="InterPro" id="IPR050953">
    <property type="entry name" value="N4_N6_ade-DNA_methylase"/>
</dbReference>
<proteinExistence type="inferred from homology"/>
<dbReference type="GO" id="GO:0032259">
    <property type="term" value="P:methylation"/>
    <property type="evidence" value="ECO:0007669"/>
    <property type="project" value="UniProtKB-KW"/>
</dbReference>
<dbReference type="GO" id="GO:0003676">
    <property type="term" value="F:nucleic acid binding"/>
    <property type="evidence" value="ECO:0007669"/>
    <property type="project" value="InterPro"/>
</dbReference>
<evidence type="ECO:0000256" key="5">
    <source>
        <dbReference type="ARBA" id="ARBA00022691"/>
    </source>
</evidence>
<dbReference type="PANTHER" id="PTHR33841">
    <property type="entry name" value="DNA METHYLTRANSFERASE YEEA-RELATED"/>
    <property type="match status" value="1"/>
</dbReference>
<dbReference type="SUPFAM" id="SSF53335">
    <property type="entry name" value="S-adenosyl-L-methionine-dependent methyltransferases"/>
    <property type="match status" value="1"/>
</dbReference>
<dbReference type="EC" id="2.1.1.72" evidence="2"/>
<dbReference type="RefSeq" id="WP_117702347.1">
    <property type="nucleotide sequence ID" value="NZ_QSTW01000016.1"/>
</dbReference>
<dbReference type="GO" id="GO:0006304">
    <property type="term" value="P:DNA modification"/>
    <property type="evidence" value="ECO:0007669"/>
    <property type="project" value="InterPro"/>
</dbReference>
<dbReference type="PANTHER" id="PTHR33841:SF5">
    <property type="entry name" value="DNA METHYLASE (MODIFICATION METHYLASE) (METHYLTRANSFERASE)-RELATED"/>
    <property type="match status" value="1"/>
</dbReference>
<keyword evidence="4 8" id="KW-0808">Transferase</keyword>
<evidence type="ECO:0000313" key="8">
    <source>
        <dbReference type="EMBL" id="RGM88942.1"/>
    </source>
</evidence>